<evidence type="ECO:0000313" key="5">
    <source>
        <dbReference type="EMBL" id="UQA94009.1"/>
    </source>
</evidence>
<evidence type="ECO:0000256" key="3">
    <source>
        <dbReference type="ARBA" id="ARBA00022840"/>
    </source>
</evidence>
<accession>A0ABY4M8A7</accession>
<keyword evidence="2" id="KW-0547">Nucleotide-binding</keyword>
<dbReference type="SMART" id="SM00382">
    <property type="entry name" value="AAA"/>
    <property type="match status" value="1"/>
</dbReference>
<dbReference type="PANTHER" id="PTHR24220">
    <property type="entry name" value="IMPORT ATP-BINDING PROTEIN"/>
    <property type="match status" value="1"/>
</dbReference>
<dbReference type="InterPro" id="IPR003439">
    <property type="entry name" value="ABC_transporter-like_ATP-bd"/>
</dbReference>
<evidence type="ECO:0000259" key="4">
    <source>
        <dbReference type="PROSITE" id="PS50893"/>
    </source>
</evidence>
<dbReference type="InterPro" id="IPR027417">
    <property type="entry name" value="P-loop_NTPase"/>
</dbReference>
<proteinExistence type="predicted"/>
<name>A0ABY4M8A7_9ACTN</name>
<dbReference type="EMBL" id="CP086322">
    <property type="protein sequence ID" value="UQA94009.1"/>
    <property type="molecule type" value="Genomic_DNA"/>
</dbReference>
<sequence>MTIPTDIRLPATQLAGVSKSYESSSGPAPVLRDVSLGFPQGAMTAVMGPSGSGKTTLLHCAAGLDRPTSGQVLLGGTDLSQCDERELTHIRRDRIGFVFQQFNLLPMLTAYENVALPLRLGRRAPKRAVVMEALRQVGLEGREKRRPAELSGGQQQRVAIARTLVAEPEIVYADEPTGALDTATGRQVMGLLREAVDRAGRTVVMVTHDPHAAAWADRVVFLVDGQIVGKLDHPTAEQVAAYVSG</sequence>
<dbReference type="GO" id="GO:0005524">
    <property type="term" value="F:ATP binding"/>
    <property type="evidence" value="ECO:0007669"/>
    <property type="project" value="UniProtKB-KW"/>
</dbReference>
<protein>
    <submittedName>
        <fullName evidence="5">ABC transporter ATP-binding protein</fullName>
    </submittedName>
</protein>
<dbReference type="RefSeq" id="WP_248864881.1">
    <property type="nucleotide sequence ID" value="NZ_CP086322.1"/>
</dbReference>
<feature type="domain" description="ABC transporter" evidence="4">
    <location>
        <begin position="12"/>
        <end position="243"/>
    </location>
</feature>
<dbReference type="InterPro" id="IPR017911">
    <property type="entry name" value="MacB-like_ATP-bd"/>
</dbReference>
<dbReference type="PANTHER" id="PTHR24220:SF685">
    <property type="entry name" value="ABC TRANSPORTER RELATED"/>
    <property type="match status" value="1"/>
</dbReference>
<reference evidence="5" key="1">
    <citation type="submission" date="2021-10" db="EMBL/GenBank/DDBJ databases">
        <title>Streptomyces nigrumlapis sp.nov.,an antimicrobial producing actinobacterium isolated from Black Gobi rocks.</title>
        <authorList>
            <person name="Wen Y."/>
            <person name="Zhang W."/>
            <person name="Liu X.G."/>
        </authorList>
    </citation>
    <scope>NUCLEOTIDE SEQUENCE</scope>
    <source>
        <strain evidence="5">ST13-2-2</strain>
    </source>
</reference>
<dbReference type="Pfam" id="PF00005">
    <property type="entry name" value="ABC_tran"/>
    <property type="match status" value="1"/>
</dbReference>
<dbReference type="InterPro" id="IPR003593">
    <property type="entry name" value="AAA+_ATPase"/>
</dbReference>
<keyword evidence="3 5" id="KW-0067">ATP-binding</keyword>
<dbReference type="InterPro" id="IPR015854">
    <property type="entry name" value="ABC_transpr_LolD-like"/>
</dbReference>
<keyword evidence="1" id="KW-0813">Transport</keyword>
<gene>
    <name evidence="5" type="ORF">K9S39_20915</name>
</gene>
<organism evidence="5 6">
    <name type="scientific">Streptomyces halobius</name>
    <dbReference type="NCBI Taxonomy" id="2879846"/>
    <lineage>
        <taxon>Bacteria</taxon>
        <taxon>Bacillati</taxon>
        <taxon>Actinomycetota</taxon>
        <taxon>Actinomycetes</taxon>
        <taxon>Kitasatosporales</taxon>
        <taxon>Streptomycetaceae</taxon>
        <taxon>Streptomyces</taxon>
    </lineage>
</organism>
<evidence type="ECO:0000256" key="2">
    <source>
        <dbReference type="ARBA" id="ARBA00022741"/>
    </source>
</evidence>
<dbReference type="CDD" id="cd03255">
    <property type="entry name" value="ABC_MJ0796_LolCDE_FtsE"/>
    <property type="match status" value="1"/>
</dbReference>
<dbReference type="Gene3D" id="3.40.50.300">
    <property type="entry name" value="P-loop containing nucleotide triphosphate hydrolases"/>
    <property type="match status" value="1"/>
</dbReference>
<evidence type="ECO:0000313" key="6">
    <source>
        <dbReference type="Proteomes" id="UP000830115"/>
    </source>
</evidence>
<dbReference type="InterPro" id="IPR017871">
    <property type="entry name" value="ABC_transporter-like_CS"/>
</dbReference>
<dbReference type="Proteomes" id="UP000830115">
    <property type="component" value="Chromosome"/>
</dbReference>
<dbReference type="SUPFAM" id="SSF52540">
    <property type="entry name" value="P-loop containing nucleoside triphosphate hydrolases"/>
    <property type="match status" value="1"/>
</dbReference>
<keyword evidence="6" id="KW-1185">Reference proteome</keyword>
<evidence type="ECO:0000256" key="1">
    <source>
        <dbReference type="ARBA" id="ARBA00022448"/>
    </source>
</evidence>
<dbReference type="PROSITE" id="PS00211">
    <property type="entry name" value="ABC_TRANSPORTER_1"/>
    <property type="match status" value="1"/>
</dbReference>
<dbReference type="PROSITE" id="PS50893">
    <property type="entry name" value="ABC_TRANSPORTER_2"/>
    <property type="match status" value="1"/>
</dbReference>